<evidence type="ECO:0000313" key="2">
    <source>
        <dbReference type="Proteomes" id="UP000752172"/>
    </source>
</evidence>
<sequence length="63" mass="7067">ATRHPWRGAANPASCRVTHEFKPAFGQRGLTGRLRSRSKADQERLASHRGYRLLLPATAQKVE</sequence>
<organism evidence="1 2">
    <name type="scientific">Pseudomonas lactis</name>
    <dbReference type="NCBI Taxonomy" id="1615674"/>
    <lineage>
        <taxon>Bacteria</taxon>
        <taxon>Pseudomonadati</taxon>
        <taxon>Pseudomonadota</taxon>
        <taxon>Gammaproteobacteria</taxon>
        <taxon>Pseudomonadales</taxon>
        <taxon>Pseudomonadaceae</taxon>
        <taxon>Pseudomonas</taxon>
    </lineage>
</organism>
<evidence type="ECO:0000313" key="1">
    <source>
        <dbReference type="EMBL" id="HJH18923.1"/>
    </source>
</evidence>
<accession>A0A921NG30</accession>
<reference evidence="1" key="1">
    <citation type="journal article" date="2021" name="PeerJ">
        <title>Extensive microbial diversity within the chicken gut microbiome revealed by metagenomics and culture.</title>
        <authorList>
            <person name="Gilroy R."/>
            <person name="Ravi A."/>
            <person name="Getino M."/>
            <person name="Pursley I."/>
            <person name="Horton D.L."/>
            <person name="Alikhan N.F."/>
            <person name="Baker D."/>
            <person name="Gharbi K."/>
            <person name="Hall N."/>
            <person name="Watson M."/>
            <person name="Adriaenssens E.M."/>
            <person name="Foster-Nyarko E."/>
            <person name="Jarju S."/>
            <person name="Secka A."/>
            <person name="Antonio M."/>
            <person name="Oren A."/>
            <person name="Chaudhuri R.R."/>
            <person name="La Ragione R."/>
            <person name="Hildebrand F."/>
            <person name="Pallen M.J."/>
        </authorList>
    </citation>
    <scope>NUCLEOTIDE SEQUENCE</scope>
    <source>
        <strain evidence="1">ChiSjej2B20-17149</strain>
    </source>
</reference>
<dbReference type="Proteomes" id="UP000752172">
    <property type="component" value="Unassembled WGS sequence"/>
</dbReference>
<protein>
    <submittedName>
        <fullName evidence="1">Uncharacterized protein</fullName>
    </submittedName>
</protein>
<proteinExistence type="predicted"/>
<name>A0A921NG30_9PSED</name>
<comment type="caution">
    <text evidence="1">The sequence shown here is derived from an EMBL/GenBank/DDBJ whole genome shotgun (WGS) entry which is preliminary data.</text>
</comment>
<dbReference type="AlphaFoldDB" id="A0A921NG30"/>
<reference evidence="1" key="2">
    <citation type="submission" date="2021-09" db="EMBL/GenBank/DDBJ databases">
        <authorList>
            <person name="Gilroy R."/>
        </authorList>
    </citation>
    <scope>NUCLEOTIDE SEQUENCE</scope>
    <source>
        <strain evidence="1">ChiSjej2B20-17149</strain>
    </source>
</reference>
<dbReference type="EMBL" id="DYTS01000168">
    <property type="protein sequence ID" value="HJH18923.1"/>
    <property type="molecule type" value="Genomic_DNA"/>
</dbReference>
<feature type="non-terminal residue" evidence="1">
    <location>
        <position position="1"/>
    </location>
</feature>
<gene>
    <name evidence="1" type="ORF">K8W20_09445</name>
</gene>